<dbReference type="STRING" id="1365484.W6PWH5"/>
<gene>
    <name evidence="1" type="ORF">PROQFM164_S01g001967</name>
</gene>
<proteinExistence type="predicted"/>
<dbReference type="AlphaFoldDB" id="W6PWH5"/>
<keyword evidence="2" id="KW-1185">Reference proteome</keyword>
<reference evidence="1" key="1">
    <citation type="journal article" date="2014" name="Nat. Commun.">
        <title>Multiple recent horizontal transfers of a large genomic region in cheese making fungi.</title>
        <authorList>
            <person name="Cheeseman K."/>
            <person name="Ropars J."/>
            <person name="Renault P."/>
            <person name="Dupont J."/>
            <person name="Gouzy J."/>
            <person name="Branca A."/>
            <person name="Abraham A.L."/>
            <person name="Ceppi M."/>
            <person name="Conseiller E."/>
            <person name="Debuchy R."/>
            <person name="Malagnac F."/>
            <person name="Goarin A."/>
            <person name="Silar P."/>
            <person name="Lacoste S."/>
            <person name="Sallet E."/>
            <person name="Bensimon A."/>
            <person name="Giraud T."/>
            <person name="Brygoo Y."/>
        </authorList>
    </citation>
    <scope>NUCLEOTIDE SEQUENCE [LARGE SCALE GENOMIC DNA]</scope>
    <source>
        <strain evidence="1">FM164</strain>
    </source>
</reference>
<protein>
    <submittedName>
        <fullName evidence="1">Genomic scaffold, ProqFM164S01</fullName>
    </submittedName>
</protein>
<dbReference type="Proteomes" id="UP000030686">
    <property type="component" value="Unassembled WGS sequence"/>
</dbReference>
<dbReference type="OrthoDB" id="4329446at2759"/>
<organism evidence="1 2">
    <name type="scientific">Penicillium roqueforti (strain FM164)</name>
    <dbReference type="NCBI Taxonomy" id="1365484"/>
    <lineage>
        <taxon>Eukaryota</taxon>
        <taxon>Fungi</taxon>
        <taxon>Dikarya</taxon>
        <taxon>Ascomycota</taxon>
        <taxon>Pezizomycotina</taxon>
        <taxon>Eurotiomycetes</taxon>
        <taxon>Eurotiomycetidae</taxon>
        <taxon>Eurotiales</taxon>
        <taxon>Aspergillaceae</taxon>
        <taxon>Penicillium</taxon>
    </lineage>
</organism>
<evidence type="ECO:0000313" key="2">
    <source>
        <dbReference type="Proteomes" id="UP000030686"/>
    </source>
</evidence>
<evidence type="ECO:0000313" key="1">
    <source>
        <dbReference type="EMBL" id="CDM28156.1"/>
    </source>
</evidence>
<name>W6PWH5_PENRF</name>
<dbReference type="OMA" id="HDGHTGF"/>
<sequence length="236" mass="26631">MSSDVPTTALTPVIVPELDPASLALDLKKSYEGQIPLPTLPKPKQQMRWKQSATDPIDNLMDTPKGWNSNEPDLDPKLKGALEDLLREQKRRNAMTTLEPAGLSWPVVQRLDTLKGIHEHILSENDQYEVVGNVTNIIAAYRLGQLRWNPGLGTYQSKGVQLCQPRPFRWDEINLIDAKHQGHKGFWVEGTGSNNDMQIIDEESDRAIIIDFGSCRKLGESLENVGRTYEWYNGEV</sequence>
<accession>W6PWH5</accession>
<dbReference type="EMBL" id="HG792015">
    <property type="protein sequence ID" value="CDM28156.1"/>
    <property type="molecule type" value="Genomic_DNA"/>
</dbReference>